<dbReference type="PANTHER" id="PTHR43794">
    <property type="entry name" value="AMINOHYDROLASE SSNA-RELATED"/>
    <property type="match status" value="1"/>
</dbReference>
<feature type="domain" description="Amidohydrolase-related" evidence="1">
    <location>
        <begin position="45"/>
        <end position="142"/>
    </location>
</feature>
<gene>
    <name evidence="2" type="ORF">DLD82_06815</name>
</gene>
<dbReference type="Proteomes" id="UP000245934">
    <property type="component" value="Unassembled WGS sequence"/>
</dbReference>
<dbReference type="InterPro" id="IPR011059">
    <property type="entry name" value="Metal-dep_hydrolase_composite"/>
</dbReference>
<dbReference type="GO" id="GO:0016810">
    <property type="term" value="F:hydrolase activity, acting on carbon-nitrogen (but not peptide) bonds"/>
    <property type="evidence" value="ECO:0007669"/>
    <property type="project" value="InterPro"/>
</dbReference>
<comment type="caution">
    <text evidence="2">The sequence shown here is derived from an EMBL/GenBank/DDBJ whole genome shotgun (WGS) entry which is preliminary data.</text>
</comment>
<organism evidence="2 3">
    <name type="scientific">Methanospirillum stamsii</name>
    <dbReference type="NCBI Taxonomy" id="1277351"/>
    <lineage>
        <taxon>Archaea</taxon>
        <taxon>Methanobacteriati</taxon>
        <taxon>Methanobacteriota</taxon>
        <taxon>Stenosarchaea group</taxon>
        <taxon>Methanomicrobia</taxon>
        <taxon>Methanomicrobiales</taxon>
        <taxon>Methanospirillaceae</taxon>
        <taxon>Methanospirillum</taxon>
    </lineage>
</organism>
<dbReference type="SUPFAM" id="SSF51556">
    <property type="entry name" value="Metallo-dependent hydrolases"/>
    <property type="match status" value="1"/>
</dbReference>
<dbReference type="InterPro" id="IPR032466">
    <property type="entry name" value="Metal_Hydrolase"/>
</dbReference>
<protein>
    <submittedName>
        <fullName evidence="2">Amidohydrolase</fullName>
    </submittedName>
</protein>
<name>A0A2V2NHW7_9EURY</name>
<sequence length="343" mass="37424">MIHEYSVSGTALTGEDLEARDVTIVVEDGIITAIEEENKVSPYWICPAFFNSHTHIGDTVAMDVPCNGTLEELVTPPDGLKHQILAQTSRSHLITAMQNTMHEMIHSGTAGFADFREGGPEGVSALKEASRDLSVTPVILGRNGGEMYAEGAGISSTRDTTSWSEVAHRMKNEKKIVGIHAGERDPEDVDTALSADPDFLVHCTHATKKQIREIADRDIPVVICCRSNFLLEVTQGMSHPPVHEMMDAGVRILIGTDNAMFVQPDMMQEIAFVHTVYHVPAQTLLVSATSGFSPGGISHTIKKGNKASFFVLDTSWGNLHHSRDIKSTIVKRAPTGHFCARIF</sequence>
<dbReference type="AlphaFoldDB" id="A0A2V2NHW7"/>
<dbReference type="EMBL" id="QGMZ01000014">
    <property type="protein sequence ID" value="PWR74933.1"/>
    <property type="molecule type" value="Genomic_DNA"/>
</dbReference>
<evidence type="ECO:0000313" key="3">
    <source>
        <dbReference type="Proteomes" id="UP000245934"/>
    </source>
</evidence>
<dbReference type="PANTHER" id="PTHR43794:SF5">
    <property type="entry name" value="CHLOROHYDROLASE FAMILY PROTEIN"/>
    <property type="match status" value="1"/>
</dbReference>
<dbReference type="InterPro" id="IPR050287">
    <property type="entry name" value="MTA/SAH_deaminase"/>
</dbReference>
<dbReference type="Gene3D" id="3.20.20.140">
    <property type="entry name" value="Metal-dependent hydrolases"/>
    <property type="match status" value="2"/>
</dbReference>
<dbReference type="RefSeq" id="WP_109940365.1">
    <property type="nucleotide sequence ID" value="NZ_CP176366.1"/>
</dbReference>
<keyword evidence="3" id="KW-1185">Reference proteome</keyword>
<dbReference type="Pfam" id="PF01979">
    <property type="entry name" value="Amidohydro_1"/>
    <property type="match status" value="2"/>
</dbReference>
<proteinExistence type="predicted"/>
<feature type="domain" description="Amidohydrolase-related" evidence="1">
    <location>
        <begin position="196"/>
        <end position="331"/>
    </location>
</feature>
<reference evidence="2 3" key="1">
    <citation type="submission" date="2018-05" db="EMBL/GenBank/DDBJ databases">
        <title>Draft genome of Methanospirillum stamsii Pt1.</title>
        <authorList>
            <person name="Dueholm M.S."/>
            <person name="Nielsen P.H."/>
            <person name="Bakmann L.F."/>
            <person name="Otzen D.E."/>
        </authorList>
    </citation>
    <scope>NUCLEOTIDE SEQUENCE [LARGE SCALE GENOMIC DNA]</scope>
    <source>
        <strain evidence="2 3">Pt1</strain>
    </source>
</reference>
<dbReference type="Gene3D" id="2.30.40.10">
    <property type="entry name" value="Urease, subunit C, domain 1"/>
    <property type="match status" value="1"/>
</dbReference>
<dbReference type="OrthoDB" id="42910at2157"/>
<dbReference type="GeneID" id="97611194"/>
<evidence type="ECO:0000259" key="1">
    <source>
        <dbReference type="Pfam" id="PF01979"/>
    </source>
</evidence>
<evidence type="ECO:0000313" key="2">
    <source>
        <dbReference type="EMBL" id="PWR74933.1"/>
    </source>
</evidence>
<dbReference type="InterPro" id="IPR006680">
    <property type="entry name" value="Amidohydro-rel"/>
</dbReference>
<accession>A0A2V2NHW7</accession>
<keyword evidence="2" id="KW-0378">Hydrolase</keyword>